<dbReference type="InterPro" id="IPR013148">
    <property type="entry name" value="Glyco_hydro_32_N"/>
</dbReference>
<name>A0A976RSV5_9LACO</name>
<evidence type="ECO:0000259" key="9">
    <source>
        <dbReference type="Pfam" id="PF00251"/>
    </source>
</evidence>
<evidence type="ECO:0000256" key="1">
    <source>
        <dbReference type="ARBA" id="ARBA00004914"/>
    </source>
</evidence>
<evidence type="ECO:0000256" key="8">
    <source>
        <dbReference type="RuleBase" id="RU365015"/>
    </source>
</evidence>
<evidence type="ECO:0000313" key="11">
    <source>
        <dbReference type="Proteomes" id="UP000831181"/>
    </source>
</evidence>
<dbReference type="SUPFAM" id="SSF75005">
    <property type="entry name" value="Arabinanase/levansucrase/invertase"/>
    <property type="match status" value="1"/>
</dbReference>
<dbReference type="PANTHER" id="PTHR43101:SF1">
    <property type="entry name" value="BETA-FRUCTOSIDASE"/>
    <property type="match status" value="1"/>
</dbReference>
<dbReference type="EC" id="3.2.1.26" evidence="3 8"/>
<dbReference type="Gene3D" id="2.60.120.560">
    <property type="entry name" value="Exo-inulinase, domain 1"/>
    <property type="match status" value="1"/>
</dbReference>
<comment type="similarity">
    <text evidence="2 8">Belongs to the glycosyl hydrolase 32 family.</text>
</comment>
<proteinExistence type="inferred from homology"/>
<evidence type="ECO:0000256" key="5">
    <source>
        <dbReference type="ARBA" id="ARBA00022801"/>
    </source>
</evidence>
<evidence type="ECO:0000256" key="4">
    <source>
        <dbReference type="ARBA" id="ARBA00019623"/>
    </source>
</evidence>
<dbReference type="InterPro" id="IPR006232">
    <property type="entry name" value="Suc6P_hydrolase"/>
</dbReference>
<dbReference type="GO" id="GO:0005975">
    <property type="term" value="P:carbohydrate metabolic process"/>
    <property type="evidence" value="ECO:0007669"/>
    <property type="project" value="InterPro"/>
</dbReference>
<reference evidence="10" key="1">
    <citation type="journal article" date="2022" name="Int. J. Syst. Evol. Microbiol.">
        <title>Apilactobacillus apisilvae sp. nov., Nicolia spurrieriana gen. nov. sp. nov., Bombilactobacillus folatiphilus sp. nov. and Bombilactobacillus thymidiniphilus sp. nov., four new lactic acid bacterial isolates from stingless bees Tetragonula carbonaria and Austroplebeia australis.</title>
        <authorList>
            <person name="Oliphant S.A."/>
            <person name="Watson-Haigh N.S."/>
            <person name="Sumby K.M."/>
            <person name="Gardner J."/>
            <person name="Groom S."/>
            <person name="Jiranek V."/>
        </authorList>
    </citation>
    <scope>NUCLEOTIDE SEQUENCE</scope>
    <source>
        <strain evidence="10">SGEP1_A5</strain>
    </source>
</reference>
<dbReference type="PANTHER" id="PTHR43101">
    <property type="entry name" value="BETA-FRUCTOSIDASE"/>
    <property type="match status" value="1"/>
</dbReference>
<dbReference type="EMBL" id="CP093361">
    <property type="protein sequence ID" value="UQS87190.1"/>
    <property type="molecule type" value="Genomic_DNA"/>
</dbReference>
<dbReference type="AlphaFoldDB" id="A0A976RSV5"/>
<dbReference type="SMART" id="SM00640">
    <property type="entry name" value="Glyco_32"/>
    <property type="match status" value="1"/>
</dbReference>
<comment type="pathway">
    <text evidence="1 8">Glycan biosynthesis; sucrose metabolism.</text>
</comment>
<dbReference type="GO" id="GO:0005737">
    <property type="term" value="C:cytoplasm"/>
    <property type="evidence" value="ECO:0007669"/>
    <property type="project" value="UniProtKB-SubCell"/>
</dbReference>
<dbReference type="Proteomes" id="UP000831181">
    <property type="component" value="Chromosome"/>
</dbReference>
<dbReference type="SUPFAM" id="SSF49899">
    <property type="entry name" value="Concanavalin A-like lectins/glucanases"/>
    <property type="match status" value="1"/>
</dbReference>
<dbReference type="CDD" id="cd18623">
    <property type="entry name" value="GH32_ScrB-like"/>
    <property type="match status" value="1"/>
</dbReference>
<evidence type="ECO:0000256" key="2">
    <source>
        <dbReference type="ARBA" id="ARBA00009902"/>
    </source>
</evidence>
<dbReference type="Pfam" id="PF00251">
    <property type="entry name" value="Glyco_hydro_32N"/>
    <property type="match status" value="1"/>
</dbReference>
<evidence type="ECO:0000313" key="10">
    <source>
        <dbReference type="EMBL" id="UQS87190.1"/>
    </source>
</evidence>
<comment type="function">
    <text evidence="8">Enables the bacterium to metabolize sucrose as a sole carbon source.</text>
</comment>
<keyword evidence="8" id="KW-0119">Carbohydrate metabolism</keyword>
<gene>
    <name evidence="10" type="ORF">MOO44_03245</name>
</gene>
<dbReference type="GO" id="GO:0004564">
    <property type="term" value="F:beta-fructofuranosidase activity"/>
    <property type="evidence" value="ECO:0007669"/>
    <property type="project" value="UniProtKB-EC"/>
</dbReference>
<comment type="catalytic activity">
    <reaction evidence="8">
        <text>Hydrolysis of terminal non-reducing beta-D-fructofuranoside residues in beta-D-fructofuranosides.</text>
        <dbReference type="EC" id="3.2.1.26"/>
    </reaction>
</comment>
<evidence type="ECO:0000256" key="6">
    <source>
        <dbReference type="ARBA" id="ARBA00023295"/>
    </source>
</evidence>
<protein>
    <recommendedName>
        <fullName evidence="4 8">Sucrose-6-phosphate hydrolase</fullName>
        <ecNumber evidence="3 8">3.2.1.26</ecNumber>
    </recommendedName>
    <alternativeName>
        <fullName evidence="7 8">Invertase</fullName>
    </alternativeName>
</protein>
<dbReference type="NCBIfam" id="TIGR01322">
    <property type="entry name" value="scrB_fam"/>
    <property type="match status" value="1"/>
</dbReference>
<keyword evidence="6 8" id="KW-0326">Glycosidase</keyword>
<feature type="domain" description="Glycosyl hydrolase family 32 N-terminal" evidence="9">
    <location>
        <begin position="40"/>
        <end position="345"/>
    </location>
</feature>
<dbReference type="RefSeq" id="WP_260116989.1">
    <property type="nucleotide sequence ID" value="NZ_CP093361.1"/>
</dbReference>
<evidence type="ECO:0000256" key="7">
    <source>
        <dbReference type="ARBA" id="ARBA00033367"/>
    </source>
</evidence>
<organism evidence="10 11">
    <name type="scientific">Nicoliella spurrieriana</name>
    <dbReference type="NCBI Taxonomy" id="2925830"/>
    <lineage>
        <taxon>Bacteria</taxon>
        <taxon>Bacillati</taxon>
        <taxon>Bacillota</taxon>
        <taxon>Bacilli</taxon>
        <taxon>Lactobacillales</taxon>
        <taxon>Lactobacillaceae</taxon>
        <taxon>Nicoliella</taxon>
    </lineage>
</organism>
<dbReference type="KEGG" id="lbe:MOO44_03245"/>
<dbReference type="InterPro" id="IPR001362">
    <property type="entry name" value="Glyco_hydro_32"/>
</dbReference>
<keyword evidence="11" id="KW-1185">Reference proteome</keyword>
<keyword evidence="5 8" id="KW-0378">Hydrolase</keyword>
<sequence length="486" mass="55692">MDKNYWTTERLNRLYKDWPADRIEELKTQIKKSNWRFGYHIQTETGLLNDPNGFSYFNGQWHLFFQAFPFGGTHGLKSWTHMVSDDLVHWENVGKPMVPDTKYDRHGCYSGSAIAIDDKLFLMYTGNVWEKMNEVRHPYQDGAWMDKDNNITKLSEPLIANPPKGVTGHFRDPQVIKHGDYYYAFLGAQTTEEKGEIVAYRSTRVDGGWEFYSKLDIGNDNLGYMAECPNLLFVDGHPVLTFCPQGADKKSFKYDNVHPNAYIVADDINWETMKLINPSKMRQLDEGFDFYAAQGINAPDGRTLLTGWLGLPDTTYPTDDEGWEGGLSMVRELSLDDDKNLIQTPVAEMKSIEDGPEDTFNGMEVDKQSLIDFKINPDADNQVAITAGNTHLVFDIDSDCQKLTLHRKDVENDGHDETRSIRLNNGKIENCKLYLDNTVFELFINDGYKTMTGFFFHEGTHLNLNWTEVEEMRVTKLANLDINGSK</sequence>
<accession>A0A976RSV5</accession>
<dbReference type="InterPro" id="IPR051214">
    <property type="entry name" value="GH32_Enzymes"/>
</dbReference>
<dbReference type="InterPro" id="IPR023296">
    <property type="entry name" value="Glyco_hydro_beta-prop_sf"/>
</dbReference>
<evidence type="ECO:0000256" key="3">
    <source>
        <dbReference type="ARBA" id="ARBA00012758"/>
    </source>
</evidence>
<keyword evidence="8" id="KW-0963">Cytoplasm</keyword>
<comment type="subcellular location">
    <subcellularLocation>
        <location evidence="8">Cytoplasm</location>
    </subcellularLocation>
</comment>
<dbReference type="InterPro" id="IPR013320">
    <property type="entry name" value="ConA-like_dom_sf"/>
</dbReference>
<dbReference type="Gene3D" id="2.115.10.20">
    <property type="entry name" value="Glycosyl hydrolase domain, family 43"/>
    <property type="match status" value="1"/>
</dbReference>